<dbReference type="SUPFAM" id="SSF47090">
    <property type="entry name" value="PGBD-like"/>
    <property type="match status" value="1"/>
</dbReference>
<name>A0ABW6ZYN7_9HYPH</name>
<protein>
    <submittedName>
        <fullName evidence="3">Peptidoglycan-binding protein</fullName>
    </submittedName>
</protein>
<comment type="caution">
    <text evidence="3">The sequence shown here is derived from an EMBL/GenBank/DDBJ whole genome shotgun (WGS) entry which is preliminary data.</text>
</comment>
<evidence type="ECO:0000259" key="2">
    <source>
        <dbReference type="Pfam" id="PF05257"/>
    </source>
</evidence>
<evidence type="ECO:0000313" key="4">
    <source>
        <dbReference type="Proteomes" id="UP001604002"/>
    </source>
</evidence>
<dbReference type="EMBL" id="JBAFVH010000009">
    <property type="protein sequence ID" value="MFG1373873.1"/>
    <property type="molecule type" value="Genomic_DNA"/>
</dbReference>
<keyword evidence="4" id="KW-1185">Reference proteome</keyword>
<accession>A0ABW6ZYN7</accession>
<gene>
    <name evidence="3" type="ORF">V5F32_16985</name>
</gene>
<proteinExistence type="predicted"/>
<feature type="domain" description="Peptidoglycan binding-like" evidence="1">
    <location>
        <begin position="249"/>
        <end position="308"/>
    </location>
</feature>
<dbReference type="Pfam" id="PF05257">
    <property type="entry name" value="CHAP"/>
    <property type="match status" value="1"/>
</dbReference>
<evidence type="ECO:0000259" key="1">
    <source>
        <dbReference type="Pfam" id="PF01471"/>
    </source>
</evidence>
<feature type="domain" description="Peptidase C51" evidence="2">
    <location>
        <begin position="370"/>
        <end position="465"/>
    </location>
</feature>
<dbReference type="InterPro" id="IPR007921">
    <property type="entry name" value="CHAP_dom"/>
</dbReference>
<sequence>MAKPILDDQLAAEYAGLFASLVIRPERRDEVQRVADRLLRPANRKQYETVEAATSVPWFVVAIIHNLEADMAFSAHLHNGDPLTARTVHEPAGMPKKAPASGAAYSWVESAIDALAYDGLDTWTKWTVPGIAYALERYNGFGYRTRFPFVKSPYLWGFSNVYTRGKFIRDGVFSPDAVSQQCGGMTLLSALMDEDDIARRLGFQPPPDSDEVAKPTPFLPVDGSVVEFPDNPPAFPGKYLMEKTGDKVSVSRLQKRLAEMGASPGAPTGVFDTPTKYAVQLFQARSVDLDGAPLEIDGIVGPMTWGALFGPLSIESEWVKPRVVIKKAERTLASAVLDVASEQIGVREIPPNSNCGAQVEAFLASVDLDRGNPWCMSFVYWCFAQAADTLGVPNRVPRTGLVRGAWTKAQALTTGVRVVTARDAQVDPSLVVPGMVFFLGFSGGTGHAGIVADNINGKLVTIEGNTNQDGVRDGGGVFRRVGRKVTDGTVLGFAAFG</sequence>
<dbReference type="Pfam" id="PF01471">
    <property type="entry name" value="PG_binding_1"/>
    <property type="match status" value="1"/>
</dbReference>
<reference evidence="3 4" key="1">
    <citation type="submission" date="2024-02" db="EMBL/GenBank/DDBJ databases">
        <title>Expansion and revision of Xanthobacter and proposal of Roseixanthobacter gen. nov.</title>
        <authorList>
            <person name="Soltysiak M.P.M."/>
            <person name="Jalihal A."/>
            <person name="Ory A."/>
            <person name="Chrisophersen C."/>
            <person name="Lee A.D."/>
            <person name="Boulton J."/>
            <person name="Springer M."/>
        </authorList>
    </citation>
    <scope>NUCLEOTIDE SEQUENCE [LARGE SCALE GENOMIC DNA]</scope>
    <source>
        <strain evidence="3 4">23A</strain>
    </source>
</reference>
<dbReference type="InterPro" id="IPR036365">
    <property type="entry name" value="PGBD-like_sf"/>
</dbReference>
<organism evidence="3 4">
    <name type="scientific">Xanthobacter oligotrophicus</name>
    <dbReference type="NCBI Taxonomy" id="2607286"/>
    <lineage>
        <taxon>Bacteria</taxon>
        <taxon>Pseudomonadati</taxon>
        <taxon>Pseudomonadota</taxon>
        <taxon>Alphaproteobacteria</taxon>
        <taxon>Hyphomicrobiales</taxon>
        <taxon>Xanthobacteraceae</taxon>
        <taxon>Xanthobacter</taxon>
    </lineage>
</organism>
<dbReference type="InterPro" id="IPR002477">
    <property type="entry name" value="Peptidoglycan-bd-like"/>
</dbReference>
<dbReference type="RefSeq" id="WP_393993563.1">
    <property type="nucleotide sequence ID" value="NZ_JBAFVH010000009.1"/>
</dbReference>
<dbReference type="Proteomes" id="UP001604002">
    <property type="component" value="Unassembled WGS sequence"/>
</dbReference>
<dbReference type="InterPro" id="IPR036366">
    <property type="entry name" value="PGBDSf"/>
</dbReference>
<evidence type="ECO:0000313" key="3">
    <source>
        <dbReference type="EMBL" id="MFG1373873.1"/>
    </source>
</evidence>
<dbReference type="Gene3D" id="1.10.101.10">
    <property type="entry name" value="PGBD-like superfamily/PGBD"/>
    <property type="match status" value="1"/>
</dbReference>